<dbReference type="InterPro" id="IPR010266">
    <property type="entry name" value="NnrS"/>
</dbReference>
<comment type="caution">
    <text evidence="2">The sequence shown here is derived from an EMBL/GenBank/DDBJ whole genome shotgun (WGS) entry which is preliminary data.</text>
</comment>
<feature type="transmembrane region" description="Helical" evidence="1">
    <location>
        <begin position="210"/>
        <end position="228"/>
    </location>
</feature>
<feature type="transmembrane region" description="Helical" evidence="1">
    <location>
        <begin position="168"/>
        <end position="189"/>
    </location>
</feature>
<organism evidence="2 3">
    <name type="scientific">Billgrantia antri</name>
    <dbReference type="NCBI Taxonomy" id="2846777"/>
    <lineage>
        <taxon>Bacteria</taxon>
        <taxon>Pseudomonadati</taxon>
        <taxon>Pseudomonadota</taxon>
        <taxon>Gammaproteobacteria</taxon>
        <taxon>Oceanospirillales</taxon>
        <taxon>Halomonadaceae</taxon>
        <taxon>Billgrantia</taxon>
    </lineage>
</organism>
<feature type="transmembrane region" description="Helical" evidence="1">
    <location>
        <begin position="138"/>
        <end position="156"/>
    </location>
</feature>
<keyword evidence="1" id="KW-0812">Transmembrane</keyword>
<feature type="transmembrane region" description="Helical" evidence="1">
    <location>
        <begin position="352"/>
        <end position="376"/>
    </location>
</feature>
<dbReference type="EMBL" id="JAHYCA010000006">
    <property type="protein sequence ID" value="MBW6392638.1"/>
    <property type="molecule type" value="Genomic_DNA"/>
</dbReference>
<reference evidence="2 3" key="1">
    <citation type="submission" date="2021-07" db="EMBL/GenBank/DDBJ databases">
        <authorList>
            <person name="So Y."/>
        </authorList>
    </citation>
    <scope>NUCLEOTIDE SEQUENCE [LARGE SCALE GENOMIC DNA]</scope>
    <source>
        <strain evidence="2 3">Y3S6</strain>
    </source>
</reference>
<feature type="transmembrane region" description="Helical" evidence="1">
    <location>
        <begin position="25"/>
        <end position="52"/>
    </location>
</feature>
<sequence>MFKALAKPAIDTAGVEPYRLAAWRWLFPLAALHAALMVPLSLLALFHGWAPLQLASPAAHAREMLFGFALAIIAGYLLGPQPRRHLIVLVSLWLTGRLGVLDWPGAVVASLADGGFAMWVASRLVPRFIAAKKWRNRLLSPLLGMICLLALVTLTWRYVDDMPSTAPLMHQSVLWLVLLMTFMGGRVIAPAVNGHLTTSSRQARAGVQPNVEGALIVLLGLAAFLAPWEALHPVAALLTLVGGVLVLWRIRGWQPMKCRDRPDLQMLMLGYAWLAIGLILLAYRWWAPEHASTALHAFTVGALGTLASGIMLRHVILRAKRRPEREAVLLPLAGLFAVAAVLRLGAVEAGSAGLTLLWLSASAWSLGWLLVAWRLAAWIPRTQRDKGKLDPGQERGELPRRHR</sequence>
<feature type="transmembrane region" description="Helical" evidence="1">
    <location>
        <begin position="234"/>
        <end position="252"/>
    </location>
</feature>
<feature type="transmembrane region" description="Helical" evidence="1">
    <location>
        <begin position="64"/>
        <end position="83"/>
    </location>
</feature>
<keyword evidence="1" id="KW-0472">Membrane</keyword>
<keyword evidence="3" id="KW-1185">Reference proteome</keyword>
<evidence type="ECO:0000313" key="2">
    <source>
        <dbReference type="EMBL" id="MBW6392638.1"/>
    </source>
</evidence>
<accession>A0ABS6ZRE4</accession>
<feature type="transmembrane region" description="Helical" evidence="1">
    <location>
        <begin position="264"/>
        <end position="283"/>
    </location>
</feature>
<keyword evidence="1" id="KW-1133">Transmembrane helix</keyword>
<gene>
    <name evidence="2" type="ORF">KPL81_15905</name>
</gene>
<dbReference type="Proteomes" id="UP000769617">
    <property type="component" value="Unassembled WGS sequence"/>
</dbReference>
<dbReference type="RefSeq" id="WP_219793019.1">
    <property type="nucleotide sequence ID" value="NZ_JAHYCA010000006.1"/>
</dbReference>
<feature type="transmembrane region" description="Helical" evidence="1">
    <location>
        <begin position="295"/>
        <end position="316"/>
    </location>
</feature>
<proteinExistence type="predicted"/>
<evidence type="ECO:0000313" key="3">
    <source>
        <dbReference type="Proteomes" id="UP000769617"/>
    </source>
</evidence>
<feature type="transmembrane region" description="Helical" evidence="1">
    <location>
        <begin position="328"/>
        <end position="346"/>
    </location>
</feature>
<dbReference type="Pfam" id="PF05940">
    <property type="entry name" value="NnrS"/>
    <property type="match status" value="1"/>
</dbReference>
<evidence type="ECO:0000256" key="1">
    <source>
        <dbReference type="SAM" id="Phobius"/>
    </source>
</evidence>
<name>A0ABS6ZRE4_9GAMM</name>
<protein>
    <submittedName>
        <fullName evidence="2">NnrS family protein</fullName>
    </submittedName>
</protein>